<dbReference type="InterPro" id="IPR003661">
    <property type="entry name" value="HisK_dim/P_dom"/>
</dbReference>
<dbReference type="PANTHER" id="PTHR44936">
    <property type="entry name" value="SENSOR PROTEIN CREC"/>
    <property type="match status" value="1"/>
</dbReference>
<feature type="transmembrane region" description="Helical" evidence="10">
    <location>
        <begin position="149"/>
        <end position="171"/>
    </location>
</feature>
<dbReference type="SMART" id="SM00387">
    <property type="entry name" value="HATPase_c"/>
    <property type="match status" value="1"/>
</dbReference>
<dbReference type="SUPFAM" id="SSF158472">
    <property type="entry name" value="HAMP domain-like"/>
    <property type="match status" value="1"/>
</dbReference>
<dbReference type="PANTHER" id="PTHR44936:SF10">
    <property type="entry name" value="SENSOR PROTEIN RSTB"/>
    <property type="match status" value="1"/>
</dbReference>
<dbReference type="Pfam" id="PF00672">
    <property type="entry name" value="HAMP"/>
    <property type="match status" value="1"/>
</dbReference>
<dbReference type="Pfam" id="PF00512">
    <property type="entry name" value="HisKA"/>
    <property type="match status" value="1"/>
</dbReference>
<keyword evidence="7" id="KW-0547">Nucleotide-binding</keyword>
<keyword evidence="10" id="KW-0812">Transmembrane</keyword>
<dbReference type="InterPro" id="IPR036097">
    <property type="entry name" value="HisK_dim/P_sf"/>
</dbReference>
<comment type="catalytic activity">
    <reaction evidence="1">
        <text>ATP + protein L-histidine = ADP + protein N-phospho-L-histidine.</text>
        <dbReference type="EC" id="2.7.13.3"/>
    </reaction>
</comment>
<keyword evidence="14" id="KW-1185">Reference proteome</keyword>
<keyword evidence="10" id="KW-0472">Membrane</keyword>
<evidence type="ECO:0000256" key="4">
    <source>
        <dbReference type="ARBA" id="ARBA00022475"/>
    </source>
</evidence>
<feature type="domain" description="Histidine kinase" evidence="11">
    <location>
        <begin position="231"/>
        <end position="434"/>
    </location>
</feature>
<dbReference type="AlphaFoldDB" id="A0A554WDL0"/>
<organism evidence="13 14">
    <name type="scientific">Tepidimonas alkaliphilus</name>
    <dbReference type="NCBI Taxonomy" id="2588942"/>
    <lineage>
        <taxon>Bacteria</taxon>
        <taxon>Pseudomonadati</taxon>
        <taxon>Pseudomonadota</taxon>
        <taxon>Betaproteobacteria</taxon>
        <taxon>Burkholderiales</taxon>
        <taxon>Tepidimonas</taxon>
    </lineage>
</organism>
<dbReference type="PROSITE" id="PS50109">
    <property type="entry name" value="HIS_KIN"/>
    <property type="match status" value="1"/>
</dbReference>
<dbReference type="InterPro" id="IPR050980">
    <property type="entry name" value="2C_sensor_his_kinase"/>
</dbReference>
<keyword evidence="6 13" id="KW-0808">Transferase</keyword>
<dbReference type="EMBL" id="VJNB01000001">
    <property type="protein sequence ID" value="TSE21673.1"/>
    <property type="molecule type" value="Genomic_DNA"/>
</dbReference>
<dbReference type="OrthoDB" id="9804645at2"/>
<dbReference type="SMART" id="SM00304">
    <property type="entry name" value="HAMP"/>
    <property type="match status" value="1"/>
</dbReference>
<dbReference type="Gene3D" id="3.30.450.300">
    <property type="entry name" value="Sensor histidine kinase RisS, periplasmic domain"/>
    <property type="match status" value="1"/>
</dbReference>
<dbReference type="InterPro" id="IPR036890">
    <property type="entry name" value="HATPase_C_sf"/>
</dbReference>
<dbReference type="PRINTS" id="PR00344">
    <property type="entry name" value="BCTRLSENSOR"/>
</dbReference>
<evidence type="ECO:0000313" key="14">
    <source>
        <dbReference type="Proteomes" id="UP000315736"/>
    </source>
</evidence>
<accession>A0A554WDL0</accession>
<dbReference type="GO" id="GO:0005524">
    <property type="term" value="F:ATP binding"/>
    <property type="evidence" value="ECO:0007669"/>
    <property type="project" value="UniProtKB-KW"/>
</dbReference>
<keyword evidence="4" id="KW-1003">Cell membrane</keyword>
<protein>
    <recommendedName>
        <fullName evidence="3">histidine kinase</fullName>
        <ecNumber evidence="3">2.7.13.3</ecNumber>
    </recommendedName>
</protein>
<dbReference type="InterPro" id="IPR004358">
    <property type="entry name" value="Sig_transdc_His_kin-like_C"/>
</dbReference>
<dbReference type="PROSITE" id="PS50885">
    <property type="entry name" value="HAMP"/>
    <property type="match status" value="1"/>
</dbReference>
<evidence type="ECO:0000259" key="11">
    <source>
        <dbReference type="PROSITE" id="PS50109"/>
    </source>
</evidence>
<evidence type="ECO:0000313" key="13">
    <source>
        <dbReference type="EMBL" id="TSE21673.1"/>
    </source>
</evidence>
<dbReference type="EC" id="2.7.13.3" evidence="3"/>
<dbReference type="InterPro" id="IPR003594">
    <property type="entry name" value="HATPase_dom"/>
</dbReference>
<dbReference type="SMART" id="SM00388">
    <property type="entry name" value="HisKA"/>
    <property type="match status" value="1"/>
</dbReference>
<evidence type="ECO:0000256" key="9">
    <source>
        <dbReference type="ARBA" id="ARBA00022840"/>
    </source>
</evidence>
<dbReference type="Gene3D" id="3.30.565.10">
    <property type="entry name" value="Histidine kinase-like ATPase, C-terminal domain"/>
    <property type="match status" value="1"/>
</dbReference>
<dbReference type="InterPro" id="IPR038421">
    <property type="entry name" value="RisS_PPD_sf"/>
</dbReference>
<dbReference type="RefSeq" id="WP_143889370.1">
    <property type="nucleotide sequence ID" value="NZ_VJNB01000001.1"/>
</dbReference>
<evidence type="ECO:0000256" key="5">
    <source>
        <dbReference type="ARBA" id="ARBA00022553"/>
    </source>
</evidence>
<dbReference type="GO" id="GO:0005886">
    <property type="term" value="C:plasma membrane"/>
    <property type="evidence" value="ECO:0007669"/>
    <property type="project" value="UniProtKB-SubCell"/>
</dbReference>
<dbReference type="SUPFAM" id="SSF47384">
    <property type="entry name" value="Homodimeric domain of signal transducing histidine kinase"/>
    <property type="match status" value="1"/>
</dbReference>
<reference evidence="13 14" key="1">
    <citation type="submission" date="2019-07" db="EMBL/GenBank/DDBJ databases">
        <title>Tepidimonas alkaliphilus YIM 72238 draft genome.</title>
        <authorList>
            <person name="Da Costa M.S."/>
            <person name="Froufe H.J.C."/>
            <person name="Egas C."/>
            <person name="Albuquerque L."/>
        </authorList>
    </citation>
    <scope>NUCLEOTIDE SEQUENCE [LARGE SCALE GENOMIC DNA]</scope>
    <source>
        <strain evidence="13 14">YIM 72238</strain>
    </source>
</reference>
<keyword evidence="9" id="KW-0067">ATP-binding</keyword>
<gene>
    <name evidence="13" type="primary">envZ</name>
    <name evidence="13" type="ORF">Talka_00351</name>
</gene>
<keyword evidence="8" id="KW-0418">Kinase</keyword>
<evidence type="ECO:0000256" key="10">
    <source>
        <dbReference type="SAM" id="Phobius"/>
    </source>
</evidence>
<dbReference type="Pfam" id="PF16524">
    <property type="entry name" value="RisS_PPD"/>
    <property type="match status" value="1"/>
</dbReference>
<dbReference type="Gene3D" id="1.10.287.130">
    <property type="match status" value="1"/>
</dbReference>
<dbReference type="InterPro" id="IPR003660">
    <property type="entry name" value="HAMP_dom"/>
</dbReference>
<dbReference type="Pfam" id="PF02518">
    <property type="entry name" value="HATPase_c"/>
    <property type="match status" value="1"/>
</dbReference>
<dbReference type="CDD" id="cd00075">
    <property type="entry name" value="HATPase"/>
    <property type="match status" value="1"/>
</dbReference>
<proteinExistence type="predicted"/>
<evidence type="ECO:0000256" key="1">
    <source>
        <dbReference type="ARBA" id="ARBA00000085"/>
    </source>
</evidence>
<dbReference type="Gene3D" id="1.10.8.500">
    <property type="entry name" value="HAMP domain in histidine kinase"/>
    <property type="match status" value="1"/>
</dbReference>
<dbReference type="SUPFAM" id="SSF55874">
    <property type="entry name" value="ATPase domain of HSP90 chaperone/DNA topoisomerase II/histidine kinase"/>
    <property type="match status" value="1"/>
</dbReference>
<evidence type="ECO:0000259" key="12">
    <source>
        <dbReference type="PROSITE" id="PS50885"/>
    </source>
</evidence>
<dbReference type="GO" id="GO:0000155">
    <property type="term" value="F:phosphorelay sensor kinase activity"/>
    <property type="evidence" value="ECO:0007669"/>
    <property type="project" value="InterPro"/>
</dbReference>
<evidence type="ECO:0000256" key="6">
    <source>
        <dbReference type="ARBA" id="ARBA00022679"/>
    </source>
</evidence>
<evidence type="ECO:0000256" key="7">
    <source>
        <dbReference type="ARBA" id="ARBA00022741"/>
    </source>
</evidence>
<evidence type="ECO:0000256" key="8">
    <source>
        <dbReference type="ARBA" id="ARBA00022777"/>
    </source>
</evidence>
<dbReference type="CDD" id="cd06225">
    <property type="entry name" value="HAMP"/>
    <property type="match status" value="1"/>
</dbReference>
<dbReference type="InterPro" id="IPR005467">
    <property type="entry name" value="His_kinase_dom"/>
</dbReference>
<comment type="caution">
    <text evidence="13">The sequence shown here is derived from an EMBL/GenBank/DDBJ whole genome shotgun (WGS) entry which is preliminary data.</text>
</comment>
<evidence type="ECO:0000256" key="2">
    <source>
        <dbReference type="ARBA" id="ARBA00004651"/>
    </source>
</evidence>
<dbReference type="CDD" id="cd00082">
    <property type="entry name" value="HisKA"/>
    <property type="match status" value="1"/>
</dbReference>
<name>A0A554WDL0_9BURK</name>
<dbReference type="InterPro" id="IPR032408">
    <property type="entry name" value="RisS_PPD"/>
</dbReference>
<dbReference type="Proteomes" id="UP000315736">
    <property type="component" value="Unassembled WGS sequence"/>
</dbReference>
<comment type="subcellular location">
    <subcellularLocation>
        <location evidence="2">Cell membrane</location>
        <topology evidence="2">Multi-pass membrane protein</topology>
    </subcellularLocation>
</comment>
<keyword evidence="10" id="KW-1133">Transmembrane helix</keyword>
<evidence type="ECO:0000256" key="3">
    <source>
        <dbReference type="ARBA" id="ARBA00012438"/>
    </source>
</evidence>
<sequence length="434" mass="47096">MSLFWRNFLLLAGLLALSVLAWFQALRTLEQEPRALQSAQALASLVNLTRAALIYTDPIARVALVKTLVDEENVRIAVRDAADEHQPYPPGTLGARVAQALQDKLGPGTIVAREVNGFDGLWIGFAIEDEKYWLLADPSRLAGVQGRTWLVWGATALGLSLLGAVLITRVINRPLQQLAQAARRVGEGDFDGARLDENQPTREIASVNHAFNAMAARLARSEADRRLMLAGISHDLRTPLARLRLEIELGVPDAATRSRMADDVAEVDAILAQFLDFARERPLQMEELPLGLALERAAAPYRGRSDVELHVRCPAELRVRADATVLQRLLANLLENAARHGRSPDGTVRVEIDARRNADGTVALRVRDHGPGVPADALPRLTEPFYRAEAARTTPGSGLGLAIVRRGAERLGGRLTLALAEGGGLEATLHLPAA</sequence>
<keyword evidence="5" id="KW-0597">Phosphoprotein</keyword>
<feature type="domain" description="HAMP" evidence="12">
    <location>
        <begin position="169"/>
        <end position="223"/>
    </location>
</feature>